<accession>A0A8T1W153</accession>
<feature type="region of interest" description="Disordered" evidence="4">
    <location>
        <begin position="428"/>
        <end position="750"/>
    </location>
</feature>
<feature type="compositionally biased region" description="Basic residues" evidence="4">
    <location>
        <begin position="618"/>
        <end position="637"/>
    </location>
</feature>
<feature type="domain" description="EF-hand" evidence="5">
    <location>
        <begin position="346"/>
        <end position="381"/>
    </location>
</feature>
<feature type="compositionally biased region" description="Acidic residues" evidence="4">
    <location>
        <begin position="736"/>
        <end position="745"/>
    </location>
</feature>
<evidence type="ECO:0000256" key="4">
    <source>
        <dbReference type="SAM" id="MobiDB-lite"/>
    </source>
</evidence>
<evidence type="ECO:0000256" key="2">
    <source>
        <dbReference type="ARBA" id="ARBA00022737"/>
    </source>
</evidence>
<feature type="compositionally biased region" description="Basic residues" evidence="4">
    <location>
        <begin position="646"/>
        <end position="664"/>
    </location>
</feature>
<feature type="compositionally biased region" description="Basic and acidic residues" evidence="4">
    <location>
        <begin position="582"/>
        <end position="605"/>
    </location>
</feature>
<evidence type="ECO:0000313" key="6">
    <source>
        <dbReference type="EMBL" id="KAG7387071.1"/>
    </source>
</evidence>
<organism evidence="6 7">
    <name type="scientific">Phytophthora pseudosyringae</name>
    <dbReference type="NCBI Taxonomy" id="221518"/>
    <lineage>
        <taxon>Eukaryota</taxon>
        <taxon>Sar</taxon>
        <taxon>Stramenopiles</taxon>
        <taxon>Oomycota</taxon>
        <taxon>Peronosporomycetes</taxon>
        <taxon>Peronosporales</taxon>
        <taxon>Peronosporaceae</taxon>
        <taxon>Phytophthora</taxon>
    </lineage>
</organism>
<dbReference type="PROSITE" id="PS50222">
    <property type="entry name" value="EF_HAND_2"/>
    <property type="match status" value="6"/>
</dbReference>
<dbReference type="GO" id="GO:0043226">
    <property type="term" value="C:organelle"/>
    <property type="evidence" value="ECO:0007669"/>
    <property type="project" value="UniProtKB-ARBA"/>
</dbReference>
<proteinExistence type="inferred from homology"/>
<gene>
    <name evidence="6" type="ORF">PHYPSEUDO_014725</name>
</gene>
<dbReference type="PANTHER" id="PTHR23050">
    <property type="entry name" value="CALCIUM BINDING PROTEIN"/>
    <property type="match status" value="1"/>
</dbReference>
<feature type="compositionally biased region" description="Polar residues" evidence="4">
    <location>
        <begin position="671"/>
        <end position="691"/>
    </location>
</feature>
<dbReference type="InterPro" id="IPR050145">
    <property type="entry name" value="Centrin_CML-like"/>
</dbReference>
<comment type="caution">
    <text evidence="6">The sequence shown here is derived from an EMBL/GenBank/DDBJ whole genome shotgun (WGS) entry which is preliminary data.</text>
</comment>
<comment type="similarity">
    <text evidence="1">Belongs to the centrin family.</text>
</comment>
<name>A0A8T1W153_9STRA</name>
<dbReference type="Proteomes" id="UP000694044">
    <property type="component" value="Unassembled WGS sequence"/>
</dbReference>
<feature type="domain" description="EF-hand" evidence="5">
    <location>
        <begin position="314"/>
        <end position="345"/>
    </location>
</feature>
<dbReference type="OrthoDB" id="26525at2759"/>
<dbReference type="InterPro" id="IPR002048">
    <property type="entry name" value="EF_hand_dom"/>
</dbReference>
<dbReference type="GO" id="GO:0005509">
    <property type="term" value="F:calcium ion binding"/>
    <property type="evidence" value="ECO:0007669"/>
    <property type="project" value="InterPro"/>
</dbReference>
<dbReference type="CDD" id="cd00051">
    <property type="entry name" value="EFh"/>
    <property type="match status" value="2"/>
</dbReference>
<feature type="region of interest" description="Disordered" evidence="4">
    <location>
        <begin position="1161"/>
        <end position="1189"/>
    </location>
</feature>
<feature type="domain" description="EF-hand" evidence="5">
    <location>
        <begin position="757"/>
        <end position="792"/>
    </location>
</feature>
<dbReference type="InterPro" id="IPR018247">
    <property type="entry name" value="EF_Hand_1_Ca_BS"/>
</dbReference>
<feature type="region of interest" description="Disordered" evidence="4">
    <location>
        <begin position="384"/>
        <end position="416"/>
    </location>
</feature>
<feature type="domain" description="EF-hand" evidence="5">
    <location>
        <begin position="873"/>
        <end position="908"/>
    </location>
</feature>
<feature type="compositionally biased region" description="Basic and acidic residues" evidence="4">
    <location>
        <begin position="561"/>
        <end position="574"/>
    </location>
</feature>
<keyword evidence="3" id="KW-0106">Calcium</keyword>
<feature type="domain" description="EF-hand" evidence="5">
    <location>
        <begin position="836"/>
        <end position="871"/>
    </location>
</feature>
<feature type="region of interest" description="Disordered" evidence="4">
    <location>
        <begin position="1"/>
        <end position="72"/>
    </location>
</feature>
<protein>
    <recommendedName>
        <fullName evidence="5">EF-hand domain-containing protein</fullName>
    </recommendedName>
</protein>
<keyword evidence="2" id="KW-0677">Repeat</keyword>
<feature type="compositionally biased region" description="Basic residues" evidence="4">
    <location>
        <begin position="516"/>
        <end position="527"/>
    </location>
</feature>
<feature type="compositionally biased region" description="Basic residues" evidence="4">
    <location>
        <begin position="1165"/>
        <end position="1174"/>
    </location>
</feature>
<dbReference type="EMBL" id="JAGDFM010000086">
    <property type="protein sequence ID" value="KAG7387071.1"/>
    <property type="molecule type" value="Genomic_DNA"/>
</dbReference>
<feature type="compositionally biased region" description="Basic residues" evidence="4">
    <location>
        <begin position="404"/>
        <end position="414"/>
    </location>
</feature>
<dbReference type="Pfam" id="PF13499">
    <property type="entry name" value="EF-hand_7"/>
    <property type="match status" value="3"/>
</dbReference>
<evidence type="ECO:0000259" key="5">
    <source>
        <dbReference type="PROSITE" id="PS50222"/>
    </source>
</evidence>
<keyword evidence="7" id="KW-1185">Reference proteome</keyword>
<feature type="domain" description="EF-hand" evidence="5">
    <location>
        <begin position="793"/>
        <end position="828"/>
    </location>
</feature>
<dbReference type="FunFam" id="1.10.238.10:FF:000178">
    <property type="entry name" value="Calmodulin-2 A"/>
    <property type="match status" value="1"/>
</dbReference>
<dbReference type="SMART" id="SM00054">
    <property type="entry name" value="EFh"/>
    <property type="match status" value="6"/>
</dbReference>
<dbReference type="PROSITE" id="PS00018">
    <property type="entry name" value="EF_HAND_1"/>
    <property type="match status" value="5"/>
</dbReference>
<reference evidence="6" key="1">
    <citation type="submission" date="2021-02" db="EMBL/GenBank/DDBJ databases">
        <authorList>
            <person name="Palmer J.M."/>
        </authorList>
    </citation>
    <scope>NUCLEOTIDE SEQUENCE</scope>
    <source>
        <strain evidence="6">SCRP734</strain>
    </source>
</reference>
<evidence type="ECO:0000256" key="3">
    <source>
        <dbReference type="ARBA" id="ARBA00022837"/>
    </source>
</evidence>
<sequence>MLKRGTRTGGSSWRSRPADSLSERDSPRGPRSSSPGPTRRKSRKSKARESTSVENSSDDVVQKKKERLKKAGRMKRAPLLDYSIVESVYSAMAGQAQRRASRHWLEQFAKYEEAKRPGVIKAEKFTRCLNKMGIELDKRGHHESLADCFKTSGGGGDDSDSSGNNKTERTTQLVDYAAFVDFACNVRDSEKLSEIAESLRGSISKYDGKKQSSTSYNMAAGLEKLDRHKKGWVTSTQFERALQREDQGPSFRLSTTQMSTLVDRFEYEYEKQQLGIDYVQFAQWLQPLLHLDVKKVHERVKLLIEDAGAKQGWKLDEVFKAMDDDNDGEIDAVELKEALVDMGLPLTDAQIRCLADEYDVDGDGKIQYNEFLTLFASSGKKRAEMKKKKGGDQSDTGSTTDFVKKKKLRPKRNVRNSFSWGITKAFERKQAAKSGSGRNSIAKRPAKGEASASSEENNSDGARKRKPARQRKDRDSTSSDEEVAAKQRTTKKKQRNQHSDSSDNDASSSASDNQRRPKSRRNTKTASKRAVDLSSTESEHENKGREPNKNRESRTKRKTKEKTATVRSDEEGKAQDSSSSDIPKRSSKDRSRTKRTDESSRETPKRSRSQRLASRPGPRSRSRQKLSRRKSPRRRRSASFYGRRSPSPRRRRNVSRSRSVRMRRATRDNAMYSSDNGDNSRFSGNNDSSSGLDVEQLRWRQQVRGPRAIRRGSYVRSTYGDKTDEEPDEHVGDGSENSENDDGGEEWSRSDDEYHKHLKRSLRRAFDFFDLDQTATIDKRELSHVLRALGHEFTSKELEAEMANADLDRNGQLDFYEFVAFVKKQLAQKTYLLSQQREMEIRQSFQSLDTDKNGALDEQEFEYLIYKVLQVELSVEEQDALLDFVDKDADGLISEDEFLSFIKKLETLHRKYSGKGGWRKQRQFLDSLDVTSQLAYSAMKKLVRGVAMDIDRSLLMFFGIPSNFRPAISSAATCRTLQGNTMEHVLSFPSPQTIEALALDTRLNDKKDSSWFTLNRLDTNSDEYRMLQIAEGVEAQAIVSLKRAAGVPKPFDTREDDVVKRCVHVCLFQEQEEHSGAKTASRRRREIKTKATSAKITGAGTVVGNVHEIPVYWHQGEEDVWEFSKKSTKQDKYKFLVRTNAVNDRLYLLVEFIVHLKLSPEEHQSKKKRPKPRKLSKERDGSDDDAGVDEGTREMVSCWCKIPVRQLLAKRSDILRRKEKLWGGTANAPVDIEQDELLRRRTGWRAFTNMFTKPSPPLVGIKSVPIDSLAQDLQLFVRKMPPIVIAPFVSLPILAEYMTLVRKTLACVASSSSVMTCEPALKLLPKIVDDHVALSIFRKAFDSEVAGLKPGEERQLKFQQLVLRMWPSFVHWHERLPLSLLPPVKLSGIAQNSNTPATAPPKGISAASNIAAKEENPAQVRLKLLQTAASGKLRLQDVRVASTPFHVREVAFRRLL</sequence>
<evidence type="ECO:0000313" key="7">
    <source>
        <dbReference type="Proteomes" id="UP000694044"/>
    </source>
</evidence>
<feature type="compositionally biased region" description="Basic and acidic residues" evidence="4">
    <location>
        <begin position="537"/>
        <end position="553"/>
    </location>
</feature>
<evidence type="ECO:0000256" key="1">
    <source>
        <dbReference type="ARBA" id="ARBA00005253"/>
    </source>
</evidence>